<dbReference type="InterPro" id="IPR004000">
    <property type="entry name" value="Actin"/>
</dbReference>
<comment type="similarity">
    <text evidence="1">Belongs to the actin family.</text>
</comment>
<sequence length="399" mass="46002">MALDVKTFVLDNGAYTEKCGYSTQAEPRIIPNCITKAKSERRRPFIGDQIDDCKDISGLFYILPFQKGYLVNWEVEKQVWDYTFGQDVFNIDFGETCLIVTEPYFNFTSIQENMTEILFEEYQFHSLLRINAGTLSAHRYHKENPNELCCLVVESGYSFTHIVPYIKGKKLKNAIRRINVGGKALTNHLKDIISYRQLHVMDETYVMNQVKEDVCYVSTQFDHDMSVARKKGKDNTIIRDYVLPDYTVIKRGYVRPLEETTGKPKDNEQIIRMNNERFMVPELLFHPSDIGVQEMGIPEAIVHSIQATPEEVQPHLYKNILLTGGNACFPFFKTRVYSDVRAFAPELYDVSVTLPENPVTFAWHGGSLLSENEEAPKMIVSKKMYEENGMNLCLEKFDV</sequence>
<evidence type="ECO:0000313" key="3">
    <source>
        <dbReference type="RefSeq" id="XP_013779892.1"/>
    </source>
</evidence>
<dbReference type="SMART" id="SM00268">
    <property type="entry name" value="ACTIN"/>
    <property type="match status" value="1"/>
</dbReference>
<proteinExistence type="inferred from homology"/>
<evidence type="ECO:0000256" key="1">
    <source>
        <dbReference type="RuleBase" id="RU000487"/>
    </source>
</evidence>
<dbReference type="Gene3D" id="2.30.36.70">
    <property type="entry name" value="Actin, Chain A, domain 2"/>
    <property type="match status" value="1"/>
</dbReference>
<dbReference type="InterPro" id="IPR043129">
    <property type="entry name" value="ATPase_NBD"/>
</dbReference>
<keyword evidence="2" id="KW-1185">Reference proteome</keyword>
<reference evidence="3" key="1">
    <citation type="submission" date="2025-08" db="UniProtKB">
        <authorList>
            <consortium name="RefSeq"/>
        </authorList>
    </citation>
    <scope>IDENTIFICATION</scope>
    <source>
        <tissue evidence="3">Muscle</tissue>
    </source>
</reference>
<dbReference type="Proteomes" id="UP000694941">
    <property type="component" value="Unplaced"/>
</dbReference>
<accession>A0ABM1BDQ2</accession>
<dbReference type="GeneID" id="106464308"/>
<dbReference type="RefSeq" id="XP_013779892.1">
    <property type="nucleotide sequence ID" value="XM_013924438.2"/>
</dbReference>
<dbReference type="Gene3D" id="3.30.420.40">
    <property type="match status" value="2"/>
</dbReference>
<dbReference type="SUPFAM" id="SSF53067">
    <property type="entry name" value="Actin-like ATPase domain"/>
    <property type="match status" value="2"/>
</dbReference>
<organism evidence="2 3">
    <name type="scientific">Limulus polyphemus</name>
    <name type="common">Atlantic horseshoe crab</name>
    <dbReference type="NCBI Taxonomy" id="6850"/>
    <lineage>
        <taxon>Eukaryota</taxon>
        <taxon>Metazoa</taxon>
        <taxon>Ecdysozoa</taxon>
        <taxon>Arthropoda</taxon>
        <taxon>Chelicerata</taxon>
        <taxon>Merostomata</taxon>
        <taxon>Xiphosura</taxon>
        <taxon>Limulidae</taxon>
        <taxon>Limulus</taxon>
    </lineage>
</organism>
<gene>
    <name evidence="3" type="primary">LOC106464308</name>
</gene>
<dbReference type="CDD" id="cd10210">
    <property type="entry name" value="ASKHA_NBD_Arp6"/>
    <property type="match status" value="1"/>
</dbReference>
<dbReference type="Pfam" id="PF00022">
    <property type="entry name" value="Actin"/>
    <property type="match status" value="1"/>
</dbReference>
<dbReference type="PANTHER" id="PTHR11937">
    <property type="entry name" value="ACTIN"/>
    <property type="match status" value="1"/>
</dbReference>
<evidence type="ECO:0000313" key="2">
    <source>
        <dbReference type="Proteomes" id="UP000694941"/>
    </source>
</evidence>
<name>A0ABM1BDQ2_LIMPO</name>
<protein>
    <submittedName>
        <fullName evidence="3">Actin-related protein 6-like</fullName>
    </submittedName>
</protein>
<dbReference type="Gene3D" id="3.90.640.10">
    <property type="entry name" value="Actin, Chain A, domain 4"/>
    <property type="match status" value="1"/>
</dbReference>